<comment type="pathway">
    <text evidence="4">Nucleotide-sugar biosynthesis; ADP-L-glycero-beta-D-manno-heptose biosynthesis; ADP-L-glycero-beta-D-manno-heptose from D-glycero-beta-D-manno-heptose 7-phosphate: step 4/4.</text>
</comment>
<dbReference type="PANTHER" id="PTHR43103">
    <property type="entry name" value="NUCLEOSIDE-DIPHOSPHATE-SUGAR EPIMERASE"/>
    <property type="match status" value="1"/>
</dbReference>
<feature type="binding site" evidence="4">
    <location>
        <position position="222"/>
    </location>
    <ligand>
        <name>substrate</name>
    </ligand>
</feature>
<feature type="binding site" evidence="4">
    <location>
        <position position="55"/>
    </location>
    <ligand>
        <name>NADP(+)</name>
        <dbReference type="ChEBI" id="CHEBI:58349"/>
    </ligand>
</feature>
<gene>
    <name evidence="4" type="primary">hldD</name>
    <name evidence="6" type="ORF">RD110_07780</name>
</gene>
<dbReference type="AlphaFoldDB" id="A0A1P8JTM1"/>
<reference evidence="6 7" key="1">
    <citation type="submission" date="2017-01" db="EMBL/GenBank/DDBJ databases">
        <authorList>
            <person name="Mah S.A."/>
            <person name="Swanson W.J."/>
            <person name="Moy G.W."/>
            <person name="Vacquier V.D."/>
        </authorList>
    </citation>
    <scope>NUCLEOTIDE SEQUENCE [LARGE SCALE GENOMIC DNA]</scope>
    <source>
        <strain evidence="6 7">DCY110</strain>
    </source>
</reference>
<keyword evidence="1 4" id="KW-0521">NADP</keyword>
<keyword evidence="2 4" id="KW-0413">Isomerase</keyword>
<dbReference type="Gene3D" id="3.90.25.10">
    <property type="entry name" value="UDP-galactose 4-epimerase, domain 1"/>
    <property type="match status" value="1"/>
</dbReference>
<feature type="domain" description="NAD-dependent epimerase/dehydratase" evidence="5">
    <location>
        <begin position="4"/>
        <end position="250"/>
    </location>
</feature>
<dbReference type="InterPro" id="IPR001509">
    <property type="entry name" value="Epimerase_deHydtase"/>
</dbReference>
<dbReference type="STRING" id="1842727.RD110_07780"/>
<feature type="binding site" evidence="4">
    <location>
        <begin position="12"/>
        <end position="13"/>
    </location>
    <ligand>
        <name>NADP(+)</name>
        <dbReference type="ChEBI" id="CHEBI:58349"/>
    </ligand>
</feature>
<dbReference type="Proteomes" id="UP000186609">
    <property type="component" value="Chromosome"/>
</dbReference>
<sequence>MTRIVVTGAAGFIGSNLVRGLNARGINNIIAVDDLTQGDKFRNLVDLQIADYVDQDVFYSRFAQGVYGDVEAVFHEGACSDTMESDGKYMMDNNYRVSCDLFQACQHRGTRLLYASSAATYGGSTSFIETQEYERPLNVYGYSKLLFDQRMRLECGADFGRLKNLTNNQVVGFRYFNVYGPREQHKGRMASVAFHQFNQFKAEGRVKLFGEYGGYAQGGQMRDFVFIDDVVAVNLWFFDHPDQSGIFNLGTGRAQPFNDVAHAVVNTLRAEAGQPALSLDDAVTQGLIEYVAFPDALRGKYQCHTQADLTALRATGCDHVFADVQTGVARYVQSLSQDGSAAIK</sequence>
<dbReference type="InterPro" id="IPR011912">
    <property type="entry name" value="Heptose_epim"/>
</dbReference>
<feature type="binding site" evidence="4">
    <location>
        <position position="144"/>
    </location>
    <ligand>
        <name>NADP(+)</name>
        <dbReference type="ChEBI" id="CHEBI:58349"/>
    </ligand>
</feature>
<dbReference type="NCBIfam" id="TIGR02197">
    <property type="entry name" value="heptose_epim"/>
    <property type="match status" value="1"/>
</dbReference>
<evidence type="ECO:0000256" key="2">
    <source>
        <dbReference type="ARBA" id="ARBA00023235"/>
    </source>
</evidence>
<feature type="binding site" evidence="4">
    <location>
        <position position="93"/>
    </location>
    <ligand>
        <name>NADP(+)</name>
        <dbReference type="ChEBI" id="CHEBI:58349"/>
    </ligand>
</feature>
<feature type="active site" description="Proton acceptor" evidence="4">
    <location>
        <position position="140"/>
    </location>
</feature>
<comment type="subunit">
    <text evidence="4">Homopentamer.</text>
</comment>
<organism evidence="6 7">
    <name type="scientific">Rhodoferax koreensis</name>
    <dbReference type="NCBI Taxonomy" id="1842727"/>
    <lineage>
        <taxon>Bacteria</taxon>
        <taxon>Pseudomonadati</taxon>
        <taxon>Pseudomonadota</taxon>
        <taxon>Betaproteobacteria</taxon>
        <taxon>Burkholderiales</taxon>
        <taxon>Comamonadaceae</taxon>
        <taxon>Rhodoferax</taxon>
    </lineage>
</organism>
<evidence type="ECO:0000256" key="3">
    <source>
        <dbReference type="ARBA" id="ARBA00023277"/>
    </source>
</evidence>
<dbReference type="HAMAP" id="MF_01601">
    <property type="entry name" value="Heptose_epimerase"/>
    <property type="match status" value="1"/>
</dbReference>
<keyword evidence="7" id="KW-1185">Reference proteome</keyword>
<feature type="binding site" evidence="4">
    <location>
        <begin position="209"/>
        <end position="212"/>
    </location>
    <ligand>
        <name>substrate</name>
    </ligand>
</feature>
<dbReference type="InterPro" id="IPR036291">
    <property type="entry name" value="NAD(P)-bd_dom_sf"/>
</dbReference>
<feature type="binding site" evidence="4">
    <location>
        <begin position="76"/>
        <end position="80"/>
    </location>
    <ligand>
        <name>NADP(+)</name>
        <dbReference type="ChEBI" id="CHEBI:58349"/>
    </ligand>
</feature>
<comment type="domain">
    <text evidence="4">Contains a large N-terminal NADP-binding domain, and a smaller C-terminal substrate-binding domain.</text>
</comment>
<dbReference type="Pfam" id="PF01370">
    <property type="entry name" value="Epimerase"/>
    <property type="match status" value="1"/>
</dbReference>
<dbReference type="RefSeq" id="WP_076198256.1">
    <property type="nucleotide sequence ID" value="NZ_CP019236.1"/>
</dbReference>
<feature type="binding site" evidence="4">
    <location>
        <position position="301"/>
    </location>
    <ligand>
        <name>substrate</name>
    </ligand>
</feature>
<comment type="function">
    <text evidence="4">Catalyzes the interconversion between ADP-D-glycero-beta-D-manno-heptose and ADP-L-glycero-beta-D-manno-heptose via an epimerization at carbon 6 of the heptose.</text>
</comment>
<feature type="binding site" evidence="4">
    <location>
        <position position="188"/>
    </location>
    <ligand>
        <name>substrate</name>
    </ligand>
</feature>
<comment type="cofactor">
    <cofactor evidence="4">
        <name>NADP(+)</name>
        <dbReference type="ChEBI" id="CHEBI:58349"/>
    </cofactor>
    <text evidence="4">Binds 1 NADP(+) per subunit.</text>
</comment>
<dbReference type="OrthoDB" id="9803010at2"/>
<evidence type="ECO:0000256" key="4">
    <source>
        <dbReference type="HAMAP-Rule" id="MF_01601"/>
    </source>
</evidence>
<dbReference type="GO" id="GO:0005975">
    <property type="term" value="P:carbohydrate metabolic process"/>
    <property type="evidence" value="ECO:0007669"/>
    <property type="project" value="UniProtKB-UniRule"/>
</dbReference>
<feature type="binding site" evidence="4">
    <location>
        <position position="177"/>
    </location>
    <ligand>
        <name>substrate</name>
    </ligand>
</feature>
<dbReference type="SUPFAM" id="SSF51735">
    <property type="entry name" value="NAD(P)-binding Rossmann-fold domains"/>
    <property type="match status" value="1"/>
</dbReference>
<feature type="binding site" evidence="4">
    <location>
        <position position="40"/>
    </location>
    <ligand>
        <name>NADP(+)</name>
        <dbReference type="ChEBI" id="CHEBI:58349"/>
    </ligand>
</feature>
<dbReference type="GO" id="GO:0050661">
    <property type="term" value="F:NADP binding"/>
    <property type="evidence" value="ECO:0007669"/>
    <property type="project" value="InterPro"/>
</dbReference>
<feature type="binding site" evidence="4">
    <location>
        <position position="195"/>
    </location>
    <ligand>
        <name>substrate</name>
    </ligand>
</feature>
<feature type="binding site" evidence="4">
    <location>
        <begin position="33"/>
        <end position="34"/>
    </location>
    <ligand>
        <name>NADP(+)</name>
        <dbReference type="ChEBI" id="CHEBI:58349"/>
    </ligand>
</feature>
<dbReference type="KEGG" id="rhy:RD110_07780"/>
<comment type="catalytic activity">
    <reaction evidence="4">
        <text>ADP-D-glycero-beta-D-manno-heptose = ADP-L-glycero-beta-D-manno-heptose</text>
        <dbReference type="Rhea" id="RHEA:17577"/>
        <dbReference type="ChEBI" id="CHEBI:59967"/>
        <dbReference type="ChEBI" id="CHEBI:61506"/>
        <dbReference type="EC" id="5.1.3.20"/>
    </reaction>
</comment>
<comment type="similarity">
    <text evidence="4">Belongs to the NAD(P)-dependent epimerase/dehydratase family. HldD subfamily.</text>
</comment>
<dbReference type="CDD" id="cd05248">
    <property type="entry name" value="ADP_GME_SDR_e"/>
    <property type="match status" value="1"/>
</dbReference>
<feature type="active site" description="Proton acceptor" evidence="4">
    <location>
        <position position="186"/>
    </location>
</feature>
<evidence type="ECO:0000256" key="1">
    <source>
        <dbReference type="ARBA" id="ARBA00022857"/>
    </source>
</evidence>
<proteinExistence type="inferred from homology"/>
<dbReference type="EC" id="5.1.3.20" evidence="4"/>
<keyword evidence="3 4" id="KW-0119">Carbohydrate metabolism</keyword>
<dbReference type="GO" id="GO:0097171">
    <property type="term" value="P:ADP-L-glycero-beta-D-manno-heptose biosynthetic process"/>
    <property type="evidence" value="ECO:0007669"/>
    <property type="project" value="UniProtKB-UniPathway"/>
</dbReference>
<accession>A0A1P8JTM1</accession>
<dbReference type="Gene3D" id="3.40.50.720">
    <property type="entry name" value="NAD(P)-binding Rossmann-like Domain"/>
    <property type="match status" value="1"/>
</dbReference>
<evidence type="ECO:0000259" key="5">
    <source>
        <dbReference type="Pfam" id="PF01370"/>
    </source>
</evidence>
<protein>
    <recommendedName>
        <fullName evidence="4">ADP-L-glycero-D-manno-heptose-6-epimerase</fullName>
        <ecNumber evidence="4">5.1.3.20</ecNumber>
    </recommendedName>
    <alternativeName>
        <fullName evidence="4">ADP-L-glycero-beta-D-manno-heptose-6-epimerase</fullName>
        <shortName evidence="4">ADP-glyceromanno-heptose 6-epimerase</shortName>
        <shortName evidence="4">ADP-hep 6-epimerase</shortName>
        <shortName evidence="4">AGME</shortName>
    </alternativeName>
</protein>
<feature type="binding site" evidence="4">
    <location>
        <position position="186"/>
    </location>
    <ligand>
        <name>NADP(+)</name>
        <dbReference type="ChEBI" id="CHEBI:58349"/>
    </ligand>
</feature>
<dbReference type="UniPathway" id="UPA00356">
    <property type="reaction ID" value="UER00440"/>
</dbReference>
<dbReference type="GO" id="GO:0008712">
    <property type="term" value="F:ADP-glyceromanno-heptose 6-epimerase activity"/>
    <property type="evidence" value="ECO:0007669"/>
    <property type="project" value="UniProtKB-UniRule"/>
</dbReference>
<feature type="binding site" evidence="4">
    <location>
        <position position="178"/>
    </location>
    <ligand>
        <name>NADP(+)</name>
        <dbReference type="ChEBI" id="CHEBI:58349"/>
    </ligand>
</feature>
<dbReference type="PANTHER" id="PTHR43103:SF3">
    <property type="entry name" value="ADP-L-GLYCERO-D-MANNO-HEPTOSE-6-EPIMERASE"/>
    <property type="match status" value="1"/>
</dbReference>
<evidence type="ECO:0000313" key="7">
    <source>
        <dbReference type="Proteomes" id="UP000186609"/>
    </source>
</evidence>
<name>A0A1P8JTM1_9BURK</name>
<evidence type="ECO:0000313" key="6">
    <source>
        <dbReference type="EMBL" id="APW37106.1"/>
    </source>
</evidence>
<dbReference type="EMBL" id="CP019236">
    <property type="protein sequence ID" value="APW37106.1"/>
    <property type="molecule type" value="Genomic_DNA"/>
</dbReference>